<proteinExistence type="predicted"/>
<evidence type="ECO:0000313" key="1">
    <source>
        <dbReference type="EMBL" id="GMN44792.1"/>
    </source>
</evidence>
<comment type="caution">
    <text evidence="1">The sequence shown here is derived from an EMBL/GenBank/DDBJ whole genome shotgun (WGS) entry which is preliminary data.</text>
</comment>
<dbReference type="EMBL" id="BTGU01000019">
    <property type="protein sequence ID" value="GMN44792.1"/>
    <property type="molecule type" value="Genomic_DNA"/>
</dbReference>
<protein>
    <submittedName>
        <fullName evidence="1">Uncharacterized protein</fullName>
    </submittedName>
</protein>
<reference evidence="1" key="1">
    <citation type="submission" date="2023-07" db="EMBL/GenBank/DDBJ databases">
        <title>draft genome sequence of fig (Ficus carica).</title>
        <authorList>
            <person name="Takahashi T."/>
            <person name="Nishimura K."/>
        </authorList>
    </citation>
    <scope>NUCLEOTIDE SEQUENCE</scope>
</reference>
<sequence>MVISARLKEAEWGVVQLQMLERQEEEGKSPESLGKQGYGPRCWSRAGSRGPQLGAASYVAPWPCSWAWLQLGVDRALWTCLSGWS</sequence>
<gene>
    <name evidence="1" type="ORF">TIFTF001_013988</name>
</gene>
<keyword evidence="2" id="KW-1185">Reference proteome</keyword>
<accession>A0AA88A1Y6</accession>
<name>A0AA88A1Y6_FICCA</name>
<organism evidence="1 2">
    <name type="scientific">Ficus carica</name>
    <name type="common">Common fig</name>
    <dbReference type="NCBI Taxonomy" id="3494"/>
    <lineage>
        <taxon>Eukaryota</taxon>
        <taxon>Viridiplantae</taxon>
        <taxon>Streptophyta</taxon>
        <taxon>Embryophyta</taxon>
        <taxon>Tracheophyta</taxon>
        <taxon>Spermatophyta</taxon>
        <taxon>Magnoliopsida</taxon>
        <taxon>eudicotyledons</taxon>
        <taxon>Gunneridae</taxon>
        <taxon>Pentapetalae</taxon>
        <taxon>rosids</taxon>
        <taxon>fabids</taxon>
        <taxon>Rosales</taxon>
        <taxon>Moraceae</taxon>
        <taxon>Ficeae</taxon>
        <taxon>Ficus</taxon>
    </lineage>
</organism>
<evidence type="ECO:0000313" key="2">
    <source>
        <dbReference type="Proteomes" id="UP001187192"/>
    </source>
</evidence>
<dbReference type="Proteomes" id="UP001187192">
    <property type="component" value="Unassembled WGS sequence"/>
</dbReference>
<dbReference type="AlphaFoldDB" id="A0AA88A1Y6"/>